<protein>
    <submittedName>
        <fullName evidence="3">Uncharacterized protein</fullName>
    </submittedName>
</protein>
<reference evidence="3" key="2">
    <citation type="submission" date="2020-09" db="EMBL/GenBank/DDBJ databases">
        <authorList>
            <person name="Sun Q."/>
            <person name="Ohkuma M."/>
        </authorList>
    </citation>
    <scope>NUCLEOTIDE SEQUENCE</scope>
    <source>
        <strain evidence="3">JCM 4988</strain>
    </source>
</reference>
<feature type="transmembrane region" description="Helical" evidence="2">
    <location>
        <begin position="118"/>
        <end position="136"/>
    </location>
</feature>
<evidence type="ECO:0000313" key="3">
    <source>
        <dbReference type="EMBL" id="GGZ38879.1"/>
    </source>
</evidence>
<evidence type="ECO:0000313" key="4">
    <source>
        <dbReference type="Proteomes" id="UP000630936"/>
    </source>
</evidence>
<evidence type="ECO:0000256" key="1">
    <source>
        <dbReference type="SAM" id="MobiDB-lite"/>
    </source>
</evidence>
<dbReference type="Proteomes" id="UP000630936">
    <property type="component" value="Unassembled WGS sequence"/>
</dbReference>
<dbReference type="RefSeq" id="WP_190124156.1">
    <property type="nucleotide sequence ID" value="NZ_BMWG01000010.1"/>
</dbReference>
<keyword evidence="2" id="KW-0812">Transmembrane</keyword>
<sequence length="170" mass="17451">MTGPRTRRPSGFVSLLLLITACALLAVTLPNLGNAIRAATADGTPGTFTARGLSCVKHPGHETCEWNGSFRSVDGTILREPVKMYGSDRGSLAAGQRVAALDVGAPGRVYRPGGSREWIFTGLLIVGAIGILVLLARRHLMPPPAAPRGGPATAGRPVAAPLGKAPSGPS</sequence>
<reference evidence="3" key="1">
    <citation type="journal article" date="2014" name="Int. J. Syst. Evol. Microbiol.">
        <title>Complete genome sequence of Corynebacterium casei LMG S-19264T (=DSM 44701T), isolated from a smear-ripened cheese.</title>
        <authorList>
            <consortium name="US DOE Joint Genome Institute (JGI-PGF)"/>
            <person name="Walter F."/>
            <person name="Albersmeier A."/>
            <person name="Kalinowski J."/>
            <person name="Ruckert C."/>
        </authorList>
    </citation>
    <scope>NUCLEOTIDE SEQUENCE</scope>
    <source>
        <strain evidence="3">JCM 4988</strain>
    </source>
</reference>
<organism evidence="3 4">
    <name type="scientific">Streptomyces inusitatus</name>
    <dbReference type="NCBI Taxonomy" id="68221"/>
    <lineage>
        <taxon>Bacteria</taxon>
        <taxon>Bacillati</taxon>
        <taxon>Actinomycetota</taxon>
        <taxon>Actinomycetes</taxon>
        <taxon>Kitasatosporales</taxon>
        <taxon>Streptomycetaceae</taxon>
        <taxon>Streptomyces</taxon>
    </lineage>
</organism>
<keyword evidence="2" id="KW-1133">Transmembrane helix</keyword>
<dbReference type="PROSITE" id="PS51257">
    <property type="entry name" value="PROKAR_LIPOPROTEIN"/>
    <property type="match status" value="1"/>
</dbReference>
<keyword evidence="4" id="KW-1185">Reference proteome</keyword>
<proteinExistence type="predicted"/>
<dbReference type="EMBL" id="BMWG01000010">
    <property type="protein sequence ID" value="GGZ38879.1"/>
    <property type="molecule type" value="Genomic_DNA"/>
</dbReference>
<dbReference type="AlphaFoldDB" id="A0A918QBC1"/>
<feature type="region of interest" description="Disordered" evidence="1">
    <location>
        <begin position="145"/>
        <end position="170"/>
    </location>
</feature>
<keyword evidence="2" id="KW-0472">Membrane</keyword>
<evidence type="ECO:0000256" key="2">
    <source>
        <dbReference type="SAM" id="Phobius"/>
    </source>
</evidence>
<feature type="compositionally biased region" description="Low complexity" evidence="1">
    <location>
        <begin position="147"/>
        <end position="161"/>
    </location>
</feature>
<comment type="caution">
    <text evidence="3">The sequence shown here is derived from an EMBL/GenBank/DDBJ whole genome shotgun (WGS) entry which is preliminary data.</text>
</comment>
<accession>A0A918QBC1</accession>
<gene>
    <name evidence="3" type="ORF">GCM10010387_36330</name>
</gene>
<name>A0A918QBC1_9ACTN</name>